<keyword evidence="6" id="KW-0677">Repeat</keyword>
<comment type="caution">
    <text evidence="10">The sequence shown here is derived from an EMBL/GenBank/DDBJ whole genome shotgun (WGS) entry which is preliminary data.</text>
</comment>
<dbReference type="Proteomes" id="UP000319801">
    <property type="component" value="Unassembled WGS sequence"/>
</dbReference>
<sequence>MSSSSSSSTSSSSSAAIHGATAADFQVFSRAGSCPIESDMQGAAGIEPLNRKCGSLDLNLAPRQPFLSPTSSSLSSTFCSAMLAIHPEPKPLSRERYRAVVPYPPQSDAEIELKQGDIVFVHKKRDDGWYKGTLQRTGRTGLFPGSFVESF</sequence>
<evidence type="ECO:0000256" key="4">
    <source>
        <dbReference type="ARBA" id="ARBA00022443"/>
    </source>
</evidence>
<gene>
    <name evidence="10" type="ORF">Baya_15622</name>
</gene>
<proteinExistence type="predicted"/>
<dbReference type="EC" id="2.3.2.27" evidence="3"/>
<comment type="pathway">
    <text evidence="2">Protein modification; protein ubiquitination.</text>
</comment>
<dbReference type="FunFam" id="2.30.30.40:FF:000091">
    <property type="entry name" value="Putative E3 ubiquitin-protein ligase SH3RF1"/>
    <property type="match status" value="1"/>
</dbReference>
<dbReference type="AlphaFoldDB" id="A0A556VC44"/>
<dbReference type="InterPro" id="IPR050384">
    <property type="entry name" value="Endophilin_SH3RF"/>
</dbReference>
<keyword evidence="5" id="KW-0808">Transferase</keyword>
<dbReference type="UniPathway" id="UPA00143"/>
<protein>
    <recommendedName>
        <fullName evidence="3">RING-type E3 ubiquitin transferase</fullName>
        <ecNumber evidence="3">2.3.2.27</ecNumber>
    </recommendedName>
</protein>
<dbReference type="InterPro" id="IPR036028">
    <property type="entry name" value="SH3-like_dom_sf"/>
</dbReference>
<evidence type="ECO:0000313" key="10">
    <source>
        <dbReference type="EMBL" id="TTK00930.1"/>
    </source>
</evidence>
<reference evidence="10 11" key="1">
    <citation type="journal article" date="2019" name="Genome Biol. Evol.">
        <title>Whole-Genome Sequencing of the Giant Devil Catfish, Bagarius yarrelli.</title>
        <authorList>
            <person name="Jiang W."/>
            <person name="Lv Y."/>
            <person name="Cheng L."/>
            <person name="Yang K."/>
            <person name="Chao B."/>
            <person name="Wang X."/>
            <person name="Li Y."/>
            <person name="Pan X."/>
            <person name="You X."/>
            <person name="Zhang Y."/>
            <person name="Yang J."/>
            <person name="Li J."/>
            <person name="Zhang X."/>
            <person name="Liu S."/>
            <person name="Sun C."/>
            <person name="Yang J."/>
            <person name="Shi Q."/>
        </authorList>
    </citation>
    <scope>NUCLEOTIDE SEQUENCE [LARGE SCALE GENOMIC DNA]</scope>
    <source>
        <strain evidence="10">JWS20170419001</strain>
        <tissue evidence="10">Muscle</tissue>
    </source>
</reference>
<dbReference type="Pfam" id="PF14604">
    <property type="entry name" value="SH3_9"/>
    <property type="match status" value="1"/>
</dbReference>
<accession>A0A556VC44</accession>
<evidence type="ECO:0000313" key="11">
    <source>
        <dbReference type="Proteomes" id="UP000319801"/>
    </source>
</evidence>
<name>A0A556VC44_BAGYA</name>
<evidence type="ECO:0000256" key="2">
    <source>
        <dbReference type="ARBA" id="ARBA00004906"/>
    </source>
</evidence>
<dbReference type="Gene3D" id="2.30.30.40">
    <property type="entry name" value="SH3 Domains"/>
    <property type="match status" value="1"/>
</dbReference>
<keyword evidence="11" id="KW-1185">Reference proteome</keyword>
<evidence type="ECO:0000256" key="7">
    <source>
        <dbReference type="ARBA" id="ARBA00022786"/>
    </source>
</evidence>
<comment type="catalytic activity">
    <reaction evidence="1">
        <text>S-ubiquitinyl-[E2 ubiquitin-conjugating enzyme]-L-cysteine + [acceptor protein]-L-lysine = [E2 ubiquitin-conjugating enzyme]-L-cysteine + N(6)-ubiquitinyl-[acceptor protein]-L-lysine.</text>
        <dbReference type="EC" id="2.3.2.27"/>
    </reaction>
</comment>
<keyword evidence="7" id="KW-0833">Ubl conjugation pathway</keyword>
<evidence type="ECO:0000256" key="1">
    <source>
        <dbReference type="ARBA" id="ARBA00000900"/>
    </source>
</evidence>
<dbReference type="PANTHER" id="PTHR14167:SF116">
    <property type="entry name" value="CAP, ISOFORM AC"/>
    <property type="match status" value="1"/>
</dbReference>
<evidence type="ECO:0000256" key="6">
    <source>
        <dbReference type="ARBA" id="ARBA00022737"/>
    </source>
</evidence>
<evidence type="ECO:0000256" key="5">
    <source>
        <dbReference type="ARBA" id="ARBA00022679"/>
    </source>
</evidence>
<dbReference type="EMBL" id="VCAZ01000225">
    <property type="protein sequence ID" value="TTK00930.1"/>
    <property type="molecule type" value="Genomic_DNA"/>
</dbReference>
<feature type="domain" description="SH3" evidence="9">
    <location>
        <begin position="92"/>
        <end position="151"/>
    </location>
</feature>
<keyword evidence="4 8" id="KW-0728">SH3 domain</keyword>
<dbReference type="CDD" id="cd11785">
    <property type="entry name" value="SH3_SH3RF_C"/>
    <property type="match status" value="1"/>
</dbReference>
<dbReference type="PANTHER" id="PTHR14167">
    <property type="entry name" value="SH3 DOMAIN-CONTAINING"/>
    <property type="match status" value="1"/>
</dbReference>
<dbReference type="SMART" id="SM00326">
    <property type="entry name" value="SH3"/>
    <property type="match status" value="1"/>
</dbReference>
<dbReference type="GO" id="GO:0061630">
    <property type="term" value="F:ubiquitin protein ligase activity"/>
    <property type="evidence" value="ECO:0007669"/>
    <property type="project" value="UniProtKB-EC"/>
</dbReference>
<dbReference type="InterPro" id="IPR001452">
    <property type="entry name" value="SH3_domain"/>
</dbReference>
<dbReference type="GO" id="GO:0016567">
    <property type="term" value="P:protein ubiquitination"/>
    <property type="evidence" value="ECO:0007669"/>
    <property type="project" value="UniProtKB-UniPathway"/>
</dbReference>
<dbReference type="PROSITE" id="PS50002">
    <property type="entry name" value="SH3"/>
    <property type="match status" value="1"/>
</dbReference>
<dbReference type="InterPro" id="IPR035816">
    <property type="entry name" value="SH3RF1/SH3RF3_SH3_4"/>
</dbReference>
<dbReference type="SUPFAM" id="SSF50044">
    <property type="entry name" value="SH3-domain"/>
    <property type="match status" value="1"/>
</dbReference>
<dbReference type="OrthoDB" id="19092at2759"/>
<evidence type="ECO:0000259" key="9">
    <source>
        <dbReference type="PROSITE" id="PS50002"/>
    </source>
</evidence>
<evidence type="ECO:0000256" key="3">
    <source>
        <dbReference type="ARBA" id="ARBA00012483"/>
    </source>
</evidence>
<organism evidence="10 11">
    <name type="scientific">Bagarius yarrelli</name>
    <name type="common">Goonch</name>
    <name type="synonym">Bagrus yarrelli</name>
    <dbReference type="NCBI Taxonomy" id="175774"/>
    <lineage>
        <taxon>Eukaryota</taxon>
        <taxon>Metazoa</taxon>
        <taxon>Chordata</taxon>
        <taxon>Craniata</taxon>
        <taxon>Vertebrata</taxon>
        <taxon>Euteleostomi</taxon>
        <taxon>Actinopterygii</taxon>
        <taxon>Neopterygii</taxon>
        <taxon>Teleostei</taxon>
        <taxon>Ostariophysi</taxon>
        <taxon>Siluriformes</taxon>
        <taxon>Sisoridae</taxon>
        <taxon>Sisorinae</taxon>
        <taxon>Bagarius</taxon>
    </lineage>
</organism>
<evidence type="ECO:0000256" key="8">
    <source>
        <dbReference type="PROSITE-ProRule" id="PRU00192"/>
    </source>
</evidence>